<dbReference type="InterPro" id="IPR008969">
    <property type="entry name" value="CarboxyPept-like_regulatory"/>
</dbReference>
<proteinExistence type="predicted"/>
<dbReference type="Pfam" id="PF13620">
    <property type="entry name" value="CarboxypepD_reg"/>
    <property type="match status" value="1"/>
</dbReference>
<evidence type="ECO:0000313" key="2">
    <source>
        <dbReference type="Proteomes" id="UP001551695"/>
    </source>
</evidence>
<organism evidence="1 2">
    <name type="scientific">Nocardia aurea</name>
    <dbReference type="NCBI Taxonomy" id="2144174"/>
    <lineage>
        <taxon>Bacteria</taxon>
        <taxon>Bacillati</taxon>
        <taxon>Actinomycetota</taxon>
        <taxon>Actinomycetes</taxon>
        <taxon>Mycobacteriales</taxon>
        <taxon>Nocardiaceae</taxon>
        <taxon>Nocardia</taxon>
    </lineage>
</organism>
<sequence length="84" mass="8918">MTPARIRGVVDSPAGPVAFASVYLESAPTPVPDIAAMTDEDGGFVLAGVGPGRYRIGVNAPGYDPRHVEFTLGFDDLFLRVRVE</sequence>
<dbReference type="Proteomes" id="UP001551695">
    <property type="component" value="Unassembled WGS sequence"/>
</dbReference>
<dbReference type="Gene3D" id="2.60.40.1120">
    <property type="entry name" value="Carboxypeptidase-like, regulatory domain"/>
    <property type="match status" value="1"/>
</dbReference>
<name>A0ABV3FVZ9_9NOCA</name>
<accession>A0ABV3FVZ9</accession>
<protein>
    <submittedName>
        <fullName evidence="1">Carboxypeptidase-like regulatory domain-containing protein</fullName>
    </submittedName>
</protein>
<reference evidence="1 2" key="1">
    <citation type="submission" date="2024-06" db="EMBL/GenBank/DDBJ databases">
        <title>The Natural Products Discovery Center: Release of the First 8490 Sequenced Strains for Exploring Actinobacteria Biosynthetic Diversity.</title>
        <authorList>
            <person name="Kalkreuter E."/>
            <person name="Kautsar S.A."/>
            <person name="Yang D."/>
            <person name="Bader C.D."/>
            <person name="Teijaro C.N."/>
            <person name="Fluegel L."/>
            <person name="Davis C.M."/>
            <person name="Simpson J.R."/>
            <person name="Lauterbach L."/>
            <person name="Steele A.D."/>
            <person name="Gui C."/>
            <person name="Meng S."/>
            <person name="Li G."/>
            <person name="Viehrig K."/>
            <person name="Ye F."/>
            <person name="Su P."/>
            <person name="Kiefer A.F."/>
            <person name="Nichols A."/>
            <person name="Cepeda A.J."/>
            <person name="Yan W."/>
            <person name="Fan B."/>
            <person name="Jiang Y."/>
            <person name="Adhikari A."/>
            <person name="Zheng C.-J."/>
            <person name="Schuster L."/>
            <person name="Cowan T.M."/>
            <person name="Smanski M.J."/>
            <person name="Chevrette M.G."/>
            <person name="De Carvalho L.P.S."/>
            <person name="Shen B."/>
        </authorList>
    </citation>
    <scope>NUCLEOTIDE SEQUENCE [LARGE SCALE GENOMIC DNA]</scope>
    <source>
        <strain evidence="1 2">NPDC050403</strain>
    </source>
</reference>
<dbReference type="SUPFAM" id="SSF49464">
    <property type="entry name" value="Carboxypeptidase regulatory domain-like"/>
    <property type="match status" value="1"/>
</dbReference>
<keyword evidence="2" id="KW-1185">Reference proteome</keyword>
<dbReference type="EMBL" id="JBFAKC010000007">
    <property type="protein sequence ID" value="MEV0709592.1"/>
    <property type="molecule type" value="Genomic_DNA"/>
</dbReference>
<gene>
    <name evidence="1" type="ORF">AB0I48_18680</name>
</gene>
<evidence type="ECO:0000313" key="1">
    <source>
        <dbReference type="EMBL" id="MEV0709592.1"/>
    </source>
</evidence>
<dbReference type="RefSeq" id="WP_357785223.1">
    <property type="nucleotide sequence ID" value="NZ_JBFAKC010000007.1"/>
</dbReference>
<comment type="caution">
    <text evidence="1">The sequence shown here is derived from an EMBL/GenBank/DDBJ whole genome shotgun (WGS) entry which is preliminary data.</text>
</comment>